<dbReference type="EMBL" id="LT598478">
    <property type="protein sequence ID" value="SCU79771.1"/>
    <property type="molecule type" value="Genomic_DNA"/>
</dbReference>
<keyword evidence="6" id="KW-1185">Reference proteome</keyword>
<dbReference type="Pfam" id="PF11951">
    <property type="entry name" value="Fungal_trans_2"/>
    <property type="match status" value="1"/>
</dbReference>
<evidence type="ECO:0000259" key="4">
    <source>
        <dbReference type="PROSITE" id="PS50048"/>
    </source>
</evidence>
<dbReference type="GO" id="GO:0008270">
    <property type="term" value="F:zinc ion binding"/>
    <property type="evidence" value="ECO:0007669"/>
    <property type="project" value="InterPro"/>
</dbReference>
<dbReference type="SUPFAM" id="SSF57701">
    <property type="entry name" value="Zn2/Cys6 DNA-binding domain"/>
    <property type="match status" value="1"/>
</dbReference>
<sequence>MAAIRYRSGTRSSNGEDIVRRIEKRSKNGCLTCRQRRKKCDEVFPNCGGCVKNNLNCEWPSSFVDLGADRRNRYSFVHLSPDDLSTTLSKRRPKKAISETSKDHLQVTSSKRGSEATESLAENEQPPALRKMNNENSYKKSKQCPCLEAGLQVYESSECRVNRMCATGIESTIKTAPTSANAGTKHHTSSFFDLQLDSYLILEKSCSNFPAIAPHNQKRSDGTITSANTQFRLQSPKYDFGGIQLSVQKQSPSPELVTEKYRELLDAYDKGKSLLATDPEDDEELLFYTCINKFIPNLGTQYTHPLLTTCATFVPQVENNTALKEIFLCCGATYLAWYDETKFSTLSDELYESSRMLIEKELKSTTQGYSESWMLASFLLLCLRCKMASSGTVDECVKCLSEAYLVIKNTISSRYREQKRMATGLQNLAYEIENKFMANAGEESSKAGLVLQPFERMYIESFIYNYSVAILFATDIVTLPSPFSIFKELGDVLKRPIYYCYFEWMNNPVLGPALDAFEILAKVSYIARLPMPLSRSSDWVRRARQLHSMAFYYTAPVLSPTLRSQDLFVYENAKVSSKVGNIVAKSSYLLVSKILRYNDFDIWRQSVLKVRSELFEAYSSIPLESKTWGILLWSLVITGCFSVTSAEKSQIVKYLLNVGAHLHHQNTSKMRSFLENAWLLPVHERLGILFDRDQLSQLAP</sequence>
<evidence type="ECO:0000256" key="1">
    <source>
        <dbReference type="ARBA" id="ARBA00004123"/>
    </source>
</evidence>
<gene>
    <name evidence="5" type="ORF">LAME_0B00298G</name>
</gene>
<organism evidence="5 6">
    <name type="scientific">Lachancea meyersii CBS 8951</name>
    <dbReference type="NCBI Taxonomy" id="1266667"/>
    <lineage>
        <taxon>Eukaryota</taxon>
        <taxon>Fungi</taxon>
        <taxon>Dikarya</taxon>
        <taxon>Ascomycota</taxon>
        <taxon>Saccharomycotina</taxon>
        <taxon>Saccharomycetes</taxon>
        <taxon>Saccharomycetales</taxon>
        <taxon>Saccharomycetaceae</taxon>
        <taxon>Lachancea</taxon>
    </lineage>
</organism>
<dbReference type="PROSITE" id="PS50048">
    <property type="entry name" value="ZN2_CY6_FUNGAL_2"/>
    <property type="match status" value="1"/>
</dbReference>
<dbReference type="InterPro" id="IPR036864">
    <property type="entry name" value="Zn2-C6_fun-type_DNA-bd_sf"/>
</dbReference>
<dbReference type="AlphaFoldDB" id="A0A1G4ISF9"/>
<dbReference type="InterPro" id="IPR021858">
    <property type="entry name" value="Fun_TF"/>
</dbReference>
<comment type="subcellular location">
    <subcellularLocation>
        <location evidence="1">Nucleus</location>
    </subcellularLocation>
</comment>
<dbReference type="PANTHER" id="PTHR37534:SF46">
    <property type="entry name" value="ZN(II)2CYS6 TRANSCRIPTION FACTOR (EUROFUNG)"/>
    <property type="match status" value="1"/>
</dbReference>
<dbReference type="GO" id="GO:0005634">
    <property type="term" value="C:nucleus"/>
    <property type="evidence" value="ECO:0007669"/>
    <property type="project" value="UniProtKB-SubCell"/>
</dbReference>
<dbReference type="PROSITE" id="PS00463">
    <property type="entry name" value="ZN2_CY6_FUNGAL_1"/>
    <property type="match status" value="1"/>
</dbReference>
<feature type="domain" description="Zn(2)-C6 fungal-type" evidence="4">
    <location>
        <begin position="29"/>
        <end position="59"/>
    </location>
</feature>
<keyword evidence="2" id="KW-0539">Nucleus</keyword>
<dbReference type="OrthoDB" id="3598904at2759"/>
<dbReference type="InterPro" id="IPR001138">
    <property type="entry name" value="Zn2Cys6_DnaBD"/>
</dbReference>
<dbReference type="CDD" id="cd00067">
    <property type="entry name" value="GAL4"/>
    <property type="match status" value="1"/>
</dbReference>
<evidence type="ECO:0000256" key="2">
    <source>
        <dbReference type="ARBA" id="ARBA00023242"/>
    </source>
</evidence>
<protein>
    <submittedName>
        <fullName evidence="5">LAME_0B00298g1_1</fullName>
    </submittedName>
</protein>
<dbReference type="Proteomes" id="UP000191144">
    <property type="component" value="Chromosome B"/>
</dbReference>
<reference evidence="6" key="1">
    <citation type="submission" date="2016-03" db="EMBL/GenBank/DDBJ databases">
        <authorList>
            <person name="Devillers Hugo."/>
        </authorList>
    </citation>
    <scope>NUCLEOTIDE SEQUENCE [LARGE SCALE GENOMIC DNA]</scope>
</reference>
<dbReference type="GO" id="GO:0000981">
    <property type="term" value="F:DNA-binding transcription factor activity, RNA polymerase II-specific"/>
    <property type="evidence" value="ECO:0007669"/>
    <property type="project" value="InterPro"/>
</dbReference>
<dbReference type="SMART" id="SM00066">
    <property type="entry name" value="GAL4"/>
    <property type="match status" value="1"/>
</dbReference>
<name>A0A1G4ISF9_9SACH</name>
<dbReference type="Pfam" id="PF00172">
    <property type="entry name" value="Zn_clus"/>
    <property type="match status" value="1"/>
</dbReference>
<dbReference type="PANTHER" id="PTHR37534">
    <property type="entry name" value="TRANSCRIPTIONAL ACTIVATOR PROTEIN UGA3"/>
    <property type="match status" value="1"/>
</dbReference>
<feature type="compositionally biased region" description="Basic and acidic residues" evidence="3">
    <location>
        <begin position="96"/>
        <end position="105"/>
    </location>
</feature>
<proteinExistence type="predicted"/>
<evidence type="ECO:0000313" key="5">
    <source>
        <dbReference type="EMBL" id="SCU79771.1"/>
    </source>
</evidence>
<feature type="region of interest" description="Disordered" evidence="3">
    <location>
        <begin position="83"/>
        <end position="136"/>
    </location>
</feature>
<accession>A0A1G4ISF9</accession>
<evidence type="ECO:0000313" key="6">
    <source>
        <dbReference type="Proteomes" id="UP000191144"/>
    </source>
</evidence>
<evidence type="ECO:0000256" key="3">
    <source>
        <dbReference type="SAM" id="MobiDB-lite"/>
    </source>
</evidence>
<feature type="compositionally biased region" description="Polar residues" evidence="3">
    <location>
        <begin position="106"/>
        <end position="122"/>
    </location>
</feature>
<dbReference type="Gene3D" id="4.10.240.10">
    <property type="entry name" value="Zn(2)-C6 fungal-type DNA-binding domain"/>
    <property type="match status" value="1"/>
</dbReference>